<dbReference type="InterPro" id="IPR032466">
    <property type="entry name" value="Metal_Hydrolase"/>
</dbReference>
<accession>A0ABU0J359</accession>
<name>A0ABU0J359_9HYPH</name>
<reference evidence="6 7" key="1">
    <citation type="submission" date="2023-07" db="EMBL/GenBank/DDBJ databases">
        <title>Genomic Encyclopedia of Type Strains, Phase IV (KMG-IV): sequencing the most valuable type-strain genomes for metagenomic binning, comparative biology and taxonomic classification.</title>
        <authorList>
            <person name="Goeker M."/>
        </authorList>
    </citation>
    <scope>NUCLEOTIDE SEQUENCE [LARGE SCALE GENOMIC DNA]</scope>
    <source>
        <strain evidence="6 7">DSM 19619</strain>
    </source>
</reference>
<dbReference type="InterPro" id="IPR024403">
    <property type="entry name" value="DHOase_cat"/>
</dbReference>
<proteinExistence type="inferred from homology"/>
<dbReference type="CDD" id="cd01317">
    <property type="entry name" value="DHOase_IIa"/>
    <property type="match status" value="1"/>
</dbReference>
<dbReference type="SUPFAM" id="SSF51556">
    <property type="entry name" value="Metallo-dependent hydrolases"/>
    <property type="match status" value="1"/>
</dbReference>
<dbReference type="InterPro" id="IPR004722">
    <property type="entry name" value="DHOase"/>
</dbReference>
<comment type="pathway">
    <text evidence="3">Pyrimidine metabolism; UMP biosynthesis via de novo pathway; (S)-dihydroorotate from bicarbonate: step 3/3.</text>
</comment>
<dbReference type="InterPro" id="IPR050138">
    <property type="entry name" value="DHOase/Allantoinase_Hydrolase"/>
</dbReference>
<dbReference type="InterPro" id="IPR011059">
    <property type="entry name" value="Metal-dep_hydrolase_composite"/>
</dbReference>
<feature type="domain" description="Dihydroorotase catalytic" evidence="5">
    <location>
        <begin position="56"/>
        <end position="242"/>
    </location>
</feature>
<comment type="caution">
    <text evidence="3">Lacks conserved residue(s) required for the propagation of feature annotation.</text>
</comment>
<comment type="similarity">
    <text evidence="3">Belongs to the metallo-dependent hydrolases superfamily. DHOase family. Class I DHOase subfamily.</text>
</comment>
<gene>
    <name evidence="3" type="primary">pyrC</name>
    <name evidence="6" type="ORF">QO011_001700</name>
</gene>
<dbReference type="PANTHER" id="PTHR43668">
    <property type="entry name" value="ALLANTOINASE"/>
    <property type="match status" value="1"/>
</dbReference>
<feature type="binding site" evidence="3">
    <location>
        <position position="312"/>
    </location>
    <ligand>
        <name>Zn(2+)</name>
        <dbReference type="ChEBI" id="CHEBI:29105"/>
        <label>1</label>
    </ligand>
</feature>
<protein>
    <recommendedName>
        <fullName evidence="3">Dihydroorotase</fullName>
        <shortName evidence="3">DHOase</shortName>
        <ecNumber evidence="3">3.5.2.3</ecNumber>
    </recommendedName>
</protein>
<organism evidence="6 7">
    <name type="scientific">Labrys wisconsinensis</name>
    <dbReference type="NCBI Taxonomy" id="425677"/>
    <lineage>
        <taxon>Bacteria</taxon>
        <taxon>Pseudomonadati</taxon>
        <taxon>Pseudomonadota</taxon>
        <taxon>Alphaproteobacteria</taxon>
        <taxon>Hyphomicrobiales</taxon>
        <taxon>Xanthobacteraceae</taxon>
        <taxon>Labrys</taxon>
    </lineage>
</organism>
<dbReference type="Proteomes" id="UP001242480">
    <property type="component" value="Unassembled WGS sequence"/>
</dbReference>
<keyword evidence="7" id="KW-1185">Reference proteome</keyword>
<dbReference type="EC" id="3.5.2.3" evidence="3"/>
<keyword evidence="1 3" id="KW-0862">Zinc</keyword>
<dbReference type="Pfam" id="PF07969">
    <property type="entry name" value="Amidohydro_3"/>
    <property type="match status" value="1"/>
</dbReference>
<feature type="binding site" evidence="3">
    <location>
        <position position="186"/>
    </location>
    <ligand>
        <name>Zn(2+)</name>
        <dbReference type="ChEBI" id="CHEBI:29105"/>
        <label>2</label>
    </ligand>
</feature>
<dbReference type="InterPro" id="IPR013108">
    <property type="entry name" value="Amidohydro_3"/>
</dbReference>
<keyword evidence="3 6" id="KW-0378">Hydrolase</keyword>
<keyword evidence="2 3" id="KW-0665">Pyrimidine biosynthesis</keyword>
<feature type="domain" description="Amidohydrolase 3" evidence="4">
    <location>
        <begin position="347"/>
        <end position="428"/>
    </location>
</feature>
<dbReference type="Pfam" id="PF12890">
    <property type="entry name" value="DHOase"/>
    <property type="match status" value="1"/>
</dbReference>
<comment type="caution">
    <text evidence="6">The sequence shown here is derived from an EMBL/GenBank/DDBJ whole genome shotgun (WGS) entry which is preliminary data.</text>
</comment>
<dbReference type="NCBIfam" id="TIGR00857">
    <property type="entry name" value="pyrC_multi"/>
    <property type="match status" value="1"/>
</dbReference>
<dbReference type="Gene3D" id="3.20.20.140">
    <property type="entry name" value="Metal-dependent hydrolases"/>
    <property type="match status" value="1"/>
</dbReference>
<evidence type="ECO:0000256" key="1">
    <source>
        <dbReference type="ARBA" id="ARBA00022833"/>
    </source>
</evidence>
<dbReference type="RefSeq" id="WP_307270267.1">
    <property type="nucleotide sequence ID" value="NZ_JAUSVX010000002.1"/>
</dbReference>
<evidence type="ECO:0000256" key="2">
    <source>
        <dbReference type="ARBA" id="ARBA00022975"/>
    </source>
</evidence>
<dbReference type="NCBIfam" id="NF006558">
    <property type="entry name" value="PRK09059.1"/>
    <property type="match status" value="1"/>
</dbReference>
<comment type="function">
    <text evidence="3">Catalyzes the reversible cyclization of carbamoyl aspartate to dihydroorotate.</text>
</comment>
<dbReference type="EMBL" id="JAUSVX010000002">
    <property type="protein sequence ID" value="MDQ0468700.1"/>
    <property type="molecule type" value="Genomic_DNA"/>
</dbReference>
<sequence>MPHEPSGRPLLLANARLVDPEAGRETRGAVLVRDGLIADIGAIGAPEGAEIVDCAGAVLAPGLIDMRAVTGEPGAEHRETLATASQAAAAGGVTTVVCVPDTVPPIDDPAVVDFVLRRARDTASVRIHAMAAITKGLAGREMTEFGLLREAGAIAFTDGPRSIANARVFRRALTYARDFDALIVHHTQDPDLSADGVMNEGEFASRLGLPGIPAAAEAIMLERDMRLVALTGARYHAAAVTCRASLEILRRAKADGLPVTASTTINHLTLNENDIGAFRTFCKVSPPLRHEDDRLALVEAVKQGLVDTIVSDHNPQDVETKRQPFAESADGAIGLETMLAAGLRLVHDGSLSLPALMRALCAQPARILGLPTGRLAPGAPADLILFDPDEPFVLDPATLKSRCKNTPFDGARLQGVVARTLVAGRVVHTLA</sequence>
<dbReference type="Gene3D" id="2.30.40.10">
    <property type="entry name" value="Urease, subunit C, domain 1"/>
    <property type="match status" value="1"/>
</dbReference>
<evidence type="ECO:0000259" key="4">
    <source>
        <dbReference type="Pfam" id="PF07969"/>
    </source>
</evidence>
<evidence type="ECO:0000256" key="3">
    <source>
        <dbReference type="HAMAP-Rule" id="MF_00220"/>
    </source>
</evidence>
<evidence type="ECO:0000313" key="7">
    <source>
        <dbReference type="Proteomes" id="UP001242480"/>
    </source>
</evidence>
<comment type="catalytic activity">
    <reaction evidence="3">
        <text>(S)-dihydroorotate + H2O = N-carbamoyl-L-aspartate + H(+)</text>
        <dbReference type="Rhea" id="RHEA:24296"/>
        <dbReference type="ChEBI" id="CHEBI:15377"/>
        <dbReference type="ChEBI" id="CHEBI:15378"/>
        <dbReference type="ChEBI" id="CHEBI:30864"/>
        <dbReference type="ChEBI" id="CHEBI:32814"/>
        <dbReference type="EC" id="3.5.2.3"/>
    </reaction>
</comment>
<feature type="active site" evidence="3">
    <location>
        <position position="312"/>
    </location>
</feature>
<dbReference type="HAMAP" id="MF_00220_B">
    <property type="entry name" value="PyrC_classI_B"/>
    <property type="match status" value="1"/>
</dbReference>
<dbReference type="SUPFAM" id="SSF51338">
    <property type="entry name" value="Composite domain of metallo-dependent hydrolases"/>
    <property type="match status" value="1"/>
</dbReference>
<evidence type="ECO:0000313" key="6">
    <source>
        <dbReference type="EMBL" id="MDQ0468700.1"/>
    </source>
</evidence>
<dbReference type="GO" id="GO:0004151">
    <property type="term" value="F:dihydroorotase activity"/>
    <property type="evidence" value="ECO:0007669"/>
    <property type="project" value="UniProtKB-EC"/>
</dbReference>
<dbReference type="PANTHER" id="PTHR43668:SF2">
    <property type="entry name" value="ALLANTOINASE"/>
    <property type="match status" value="1"/>
</dbReference>
<evidence type="ECO:0000259" key="5">
    <source>
        <dbReference type="Pfam" id="PF12890"/>
    </source>
</evidence>
<comment type="cofactor">
    <cofactor evidence="3">
        <name>Zn(2+)</name>
        <dbReference type="ChEBI" id="CHEBI:29105"/>
    </cofactor>
    <text evidence="3">Binds 2 Zn(2+) ions per subunit.</text>
</comment>
<keyword evidence="3" id="KW-0479">Metal-binding</keyword>